<reference evidence="3 4" key="1">
    <citation type="journal article" date="2023" name="G3 (Bethesda)">
        <title>A chromosome-level genome assembly of Zasmidium syzygii isolated from banana leaves.</title>
        <authorList>
            <person name="van Westerhoven A.C."/>
            <person name="Mehrabi R."/>
            <person name="Talebi R."/>
            <person name="Steentjes M.B.F."/>
            <person name="Corcolon B."/>
            <person name="Chong P.A."/>
            <person name="Kema G.H.J."/>
            <person name="Seidl M.F."/>
        </authorList>
    </citation>
    <scope>NUCLEOTIDE SEQUENCE [LARGE SCALE GENOMIC DNA]</scope>
    <source>
        <strain evidence="3 4">P124</strain>
    </source>
</reference>
<sequence>MTLKLTAIMLKCDARRPSCLRCQKRGDSTCTYETQSLEETRMQAMKREMSDMKAKLDGIAQTLTALKELPSDGAAQMIVDVLKEPDPTASLIEVGVKIQRQSSNLNRQISMLDTMRATFPNTKSSVQFELYLYFPKWYPPLTGDEIQPANTERRAPDLREWQARRRQNLCPSPHFTPSASTDAESEPRPYDGFQIASWNLWIDSTCLRFWTNVPISTELAEEAINVYLRTDHILFGFMDTELFLRDLSKCSKRYCSVALVNAVLLYGCLKIARCVEEAAVIVEALQVETENTLRNDQSSEIARMAALNVHYTAVLFNHPFEQAVSFLDEAIDLADAVYGWHRPSAQYEALCTSAEDEAALSHVVWGVFASALYNSHRWGKRQPPPTPRLDIPYLDISTRTVVKISDSSRADVDKIACERYISAAINSNLTYMREAIMLNLSADTLSDEERALKVASIYRRSLANSAKTGRPSSLHVGVNDVAAIAQMWAHLWILSIFQPLTHYPTALTQIRRVSNAAVTFETLLWLFADLAVSFRSLRDLMKTLLLIGYQAGFVDGDRLRFMTDRLSEAYRSGRRSSSITEHALVIDSGGMLGSTTTAPKDKSYNLHLDAKHVIDELEEGEGL</sequence>
<evidence type="ECO:0000313" key="4">
    <source>
        <dbReference type="Proteomes" id="UP001305779"/>
    </source>
</evidence>
<keyword evidence="1" id="KW-0539">Nucleus</keyword>
<evidence type="ECO:0000256" key="1">
    <source>
        <dbReference type="ARBA" id="ARBA00023242"/>
    </source>
</evidence>
<keyword evidence="4" id="KW-1185">Reference proteome</keyword>
<dbReference type="Gene3D" id="4.10.240.10">
    <property type="entry name" value="Zn(2)-C6 fungal-type DNA-binding domain"/>
    <property type="match status" value="1"/>
</dbReference>
<dbReference type="Proteomes" id="UP001305779">
    <property type="component" value="Unassembled WGS sequence"/>
</dbReference>
<evidence type="ECO:0000259" key="2">
    <source>
        <dbReference type="Pfam" id="PF00172"/>
    </source>
</evidence>
<comment type="caution">
    <text evidence="3">The sequence shown here is derived from an EMBL/GenBank/DDBJ whole genome shotgun (WGS) entry which is preliminary data.</text>
</comment>
<protein>
    <recommendedName>
        <fullName evidence="2">Zn(2)-C6 fungal-type domain-containing protein</fullName>
    </recommendedName>
</protein>
<dbReference type="PANTHER" id="PTHR47256:SF1">
    <property type="entry name" value="ZN(II)2CYS6 TRANSCRIPTION FACTOR (EUROFUNG)"/>
    <property type="match status" value="1"/>
</dbReference>
<dbReference type="InterPro" id="IPR053187">
    <property type="entry name" value="Notoamide_regulator"/>
</dbReference>
<evidence type="ECO:0000313" key="3">
    <source>
        <dbReference type="EMBL" id="KAK4503739.1"/>
    </source>
</evidence>
<name>A0ABR0EQ84_ZASCE</name>
<gene>
    <name evidence="3" type="ORF">PRZ48_004654</name>
</gene>
<feature type="domain" description="Zn(2)-C6 fungal-type" evidence="2">
    <location>
        <begin position="11"/>
        <end position="36"/>
    </location>
</feature>
<dbReference type="PANTHER" id="PTHR47256">
    <property type="entry name" value="ZN(II)2CYS6 TRANSCRIPTION FACTOR (EUROFUNG)-RELATED"/>
    <property type="match status" value="1"/>
</dbReference>
<organism evidence="3 4">
    <name type="scientific">Zasmidium cellare</name>
    <name type="common">Wine cellar mold</name>
    <name type="synonym">Racodium cellare</name>
    <dbReference type="NCBI Taxonomy" id="395010"/>
    <lineage>
        <taxon>Eukaryota</taxon>
        <taxon>Fungi</taxon>
        <taxon>Dikarya</taxon>
        <taxon>Ascomycota</taxon>
        <taxon>Pezizomycotina</taxon>
        <taxon>Dothideomycetes</taxon>
        <taxon>Dothideomycetidae</taxon>
        <taxon>Mycosphaerellales</taxon>
        <taxon>Mycosphaerellaceae</taxon>
        <taxon>Zasmidium</taxon>
    </lineage>
</organism>
<proteinExistence type="predicted"/>
<dbReference type="CDD" id="cd12148">
    <property type="entry name" value="fungal_TF_MHR"/>
    <property type="match status" value="1"/>
</dbReference>
<dbReference type="InterPro" id="IPR036864">
    <property type="entry name" value="Zn2-C6_fun-type_DNA-bd_sf"/>
</dbReference>
<accession>A0ABR0EQ84</accession>
<dbReference type="CDD" id="cd00067">
    <property type="entry name" value="GAL4"/>
    <property type="match status" value="1"/>
</dbReference>
<dbReference type="EMBL" id="JAXOVC010000003">
    <property type="protein sequence ID" value="KAK4503739.1"/>
    <property type="molecule type" value="Genomic_DNA"/>
</dbReference>
<dbReference type="InterPro" id="IPR001138">
    <property type="entry name" value="Zn2Cys6_DnaBD"/>
</dbReference>
<dbReference type="Pfam" id="PF00172">
    <property type="entry name" value="Zn_clus"/>
    <property type="match status" value="1"/>
</dbReference>